<dbReference type="EMBL" id="ML978194">
    <property type="protein sequence ID" value="KAF2030028.1"/>
    <property type="molecule type" value="Genomic_DNA"/>
</dbReference>
<evidence type="ECO:0000313" key="2">
    <source>
        <dbReference type="EMBL" id="KAF2030028.1"/>
    </source>
</evidence>
<accession>A0A9P4H8F1</accession>
<keyword evidence="3" id="KW-1185">Reference proteome</keyword>
<gene>
    <name evidence="2" type="ORF">EK21DRAFT_100768</name>
</gene>
<dbReference type="Proteomes" id="UP000799777">
    <property type="component" value="Unassembled WGS sequence"/>
</dbReference>
<dbReference type="PANTHER" id="PTHR40642:SF1">
    <property type="entry name" value="YALI0F31295P"/>
    <property type="match status" value="1"/>
</dbReference>
<dbReference type="OrthoDB" id="5422320at2759"/>
<feature type="compositionally biased region" description="Basic and acidic residues" evidence="1">
    <location>
        <begin position="192"/>
        <end position="202"/>
    </location>
</feature>
<organism evidence="2 3">
    <name type="scientific">Setomelanomma holmii</name>
    <dbReference type="NCBI Taxonomy" id="210430"/>
    <lineage>
        <taxon>Eukaryota</taxon>
        <taxon>Fungi</taxon>
        <taxon>Dikarya</taxon>
        <taxon>Ascomycota</taxon>
        <taxon>Pezizomycotina</taxon>
        <taxon>Dothideomycetes</taxon>
        <taxon>Pleosporomycetidae</taxon>
        <taxon>Pleosporales</taxon>
        <taxon>Pleosporineae</taxon>
        <taxon>Phaeosphaeriaceae</taxon>
        <taxon>Setomelanomma</taxon>
    </lineage>
</organism>
<reference evidence="2" key="1">
    <citation type="journal article" date="2020" name="Stud. Mycol.">
        <title>101 Dothideomycetes genomes: a test case for predicting lifestyles and emergence of pathogens.</title>
        <authorList>
            <person name="Haridas S."/>
            <person name="Albert R."/>
            <person name="Binder M."/>
            <person name="Bloem J."/>
            <person name="Labutti K."/>
            <person name="Salamov A."/>
            <person name="Andreopoulos B."/>
            <person name="Baker S."/>
            <person name="Barry K."/>
            <person name="Bills G."/>
            <person name="Bluhm B."/>
            <person name="Cannon C."/>
            <person name="Castanera R."/>
            <person name="Culley D."/>
            <person name="Daum C."/>
            <person name="Ezra D."/>
            <person name="Gonzalez J."/>
            <person name="Henrissat B."/>
            <person name="Kuo A."/>
            <person name="Liang C."/>
            <person name="Lipzen A."/>
            <person name="Lutzoni F."/>
            <person name="Magnuson J."/>
            <person name="Mondo S."/>
            <person name="Nolan M."/>
            <person name="Ohm R."/>
            <person name="Pangilinan J."/>
            <person name="Park H.-J."/>
            <person name="Ramirez L."/>
            <person name="Alfaro M."/>
            <person name="Sun H."/>
            <person name="Tritt A."/>
            <person name="Yoshinaga Y."/>
            <person name="Zwiers L.-H."/>
            <person name="Turgeon B."/>
            <person name="Goodwin S."/>
            <person name="Spatafora J."/>
            <person name="Crous P."/>
            <person name="Grigoriev I."/>
        </authorList>
    </citation>
    <scope>NUCLEOTIDE SEQUENCE</scope>
    <source>
        <strain evidence="2">CBS 110217</strain>
    </source>
</reference>
<protein>
    <submittedName>
        <fullName evidence="2">Uncharacterized protein</fullName>
    </submittedName>
</protein>
<sequence length="202" mass="23152">MELNVPVVTIDDLREFHAKHFPHAPTPENFLHGVDQAAAEELCEYEDDGLGYYSDGTKRTLTDEQIAMFRHSEIQSILRKRRLRREGGDGSEEGEAASDSARDTAGPAPPSNDRVQSGRVEKLKTQQWATSSPRTKAKNKKNRINYRAKKKQLRLEKERAEKGRRHKPEGDQDEDEESDEWDPWHQANGPDAQKDDNLELDY</sequence>
<feature type="compositionally biased region" description="Basic residues" evidence="1">
    <location>
        <begin position="135"/>
        <end position="152"/>
    </location>
</feature>
<proteinExistence type="predicted"/>
<feature type="compositionally biased region" description="Acidic residues" evidence="1">
    <location>
        <begin position="171"/>
        <end position="181"/>
    </location>
</feature>
<comment type="caution">
    <text evidence="2">The sequence shown here is derived from an EMBL/GenBank/DDBJ whole genome shotgun (WGS) entry which is preliminary data.</text>
</comment>
<dbReference type="InterPro" id="IPR024526">
    <property type="entry name" value="DUF3807"/>
</dbReference>
<dbReference type="AlphaFoldDB" id="A0A9P4H8F1"/>
<evidence type="ECO:0000313" key="3">
    <source>
        <dbReference type="Proteomes" id="UP000799777"/>
    </source>
</evidence>
<name>A0A9P4H8F1_9PLEO</name>
<dbReference type="Pfam" id="PF12720">
    <property type="entry name" value="DUF3807"/>
    <property type="match status" value="1"/>
</dbReference>
<feature type="region of interest" description="Disordered" evidence="1">
    <location>
        <begin position="80"/>
        <end position="202"/>
    </location>
</feature>
<evidence type="ECO:0000256" key="1">
    <source>
        <dbReference type="SAM" id="MobiDB-lite"/>
    </source>
</evidence>
<dbReference type="PANTHER" id="PTHR40642">
    <property type="entry name" value="YALI0F31295P"/>
    <property type="match status" value="1"/>
</dbReference>
<feature type="compositionally biased region" description="Polar residues" evidence="1">
    <location>
        <begin position="125"/>
        <end position="134"/>
    </location>
</feature>